<evidence type="ECO:0000256" key="1">
    <source>
        <dbReference type="SAM" id="MobiDB-lite"/>
    </source>
</evidence>
<proteinExistence type="predicted"/>
<organism evidence="2">
    <name type="scientific">Podoviridae sp. ctdDI2</name>
    <dbReference type="NCBI Taxonomy" id="2826567"/>
    <lineage>
        <taxon>Viruses</taxon>
        <taxon>Duplodnaviria</taxon>
        <taxon>Heunggongvirae</taxon>
        <taxon>Uroviricota</taxon>
        <taxon>Caudoviricetes</taxon>
    </lineage>
</organism>
<reference evidence="2" key="1">
    <citation type="journal article" date="2021" name="Proc. Natl. Acad. Sci. U.S.A.">
        <title>A Catalog of Tens of Thousands of Viruses from Human Metagenomes Reveals Hidden Associations with Chronic Diseases.</title>
        <authorList>
            <person name="Tisza M.J."/>
            <person name="Buck C.B."/>
        </authorList>
    </citation>
    <scope>NUCLEOTIDE SEQUENCE</scope>
    <source>
        <strain evidence="2">CtdDI2</strain>
    </source>
</reference>
<name>A0A8S5NQU7_9CAUD</name>
<dbReference type="EMBL" id="BK015224">
    <property type="protein sequence ID" value="DAD96764.1"/>
    <property type="molecule type" value="Genomic_DNA"/>
</dbReference>
<evidence type="ECO:0000313" key="2">
    <source>
        <dbReference type="EMBL" id="DAD96764.1"/>
    </source>
</evidence>
<protein>
    <submittedName>
        <fullName evidence="2">Uncharacterized protein</fullName>
    </submittedName>
</protein>
<feature type="region of interest" description="Disordered" evidence="1">
    <location>
        <begin position="1"/>
        <end position="24"/>
    </location>
</feature>
<accession>A0A8S5NQU7</accession>
<sequence length="57" mass="6719">MPLQTRSHPNIQYQNSSTTTQHSQDIYKYAPKITTNIPYMIYFHPLHRQNATKMPGK</sequence>